<dbReference type="Proteomes" id="UP000254863">
    <property type="component" value="Unassembled WGS sequence"/>
</dbReference>
<sequence length="289" mass="32063">MNEGDFASEELLEEEALVPGSLPPFDLTVIFDWQRCEYRLTGKWFLGKPKEGHRLLLPGIKTPVRLTWNTADGTLASPLLINVEQSAALLDSPFYTLRKTGEADWTGTIVETGSEYRRALRFKSLDDILDSYMNSSEPEQSDNLILRSVAGHDDLFSEESDETGVPKPGSYQLLPAVSGNAATPVKRYQPWIIENNYTVACSAKPGCLLELAEMVKARVEKDPESVFNWFLTHEVNSMVALAQARFDDINKENASSAADISAHQWSSLGVSPPPLKGKKKYPTLSGYHP</sequence>
<gene>
    <name evidence="1" type="ORF">NCTC11685_07960</name>
</gene>
<organism evidence="1 2">
    <name type="scientific">Klebsiella michiganensis</name>
    <dbReference type="NCBI Taxonomy" id="1134687"/>
    <lineage>
        <taxon>Bacteria</taxon>
        <taxon>Pseudomonadati</taxon>
        <taxon>Pseudomonadota</taxon>
        <taxon>Gammaproteobacteria</taxon>
        <taxon>Enterobacterales</taxon>
        <taxon>Enterobacteriaceae</taxon>
        <taxon>Klebsiella/Raoultella group</taxon>
        <taxon>Klebsiella</taxon>
    </lineage>
</organism>
<comment type="caution">
    <text evidence="1">The sequence shown here is derived from an EMBL/GenBank/DDBJ whole genome shotgun (WGS) entry which is preliminary data.</text>
</comment>
<accession>A0A7H4PQC3</accession>
<name>A0A7H4PQC3_9ENTR</name>
<evidence type="ECO:0000313" key="1">
    <source>
        <dbReference type="EMBL" id="STW80596.1"/>
    </source>
</evidence>
<dbReference type="EMBL" id="UGMS01000006">
    <property type="protein sequence ID" value="STW80596.1"/>
    <property type="molecule type" value="Genomic_DNA"/>
</dbReference>
<reference evidence="1 2" key="1">
    <citation type="submission" date="2018-06" db="EMBL/GenBank/DDBJ databases">
        <authorList>
            <consortium name="Pathogen Informatics"/>
            <person name="Doyle S."/>
        </authorList>
    </citation>
    <scope>NUCLEOTIDE SEQUENCE [LARGE SCALE GENOMIC DNA]</scope>
    <source>
        <strain evidence="1 2">NCTC11685</strain>
    </source>
</reference>
<evidence type="ECO:0000313" key="2">
    <source>
        <dbReference type="Proteomes" id="UP000254863"/>
    </source>
</evidence>
<protein>
    <submittedName>
        <fullName evidence="1">Uncharacterized protein</fullName>
    </submittedName>
</protein>
<proteinExistence type="predicted"/>
<dbReference type="AlphaFoldDB" id="A0A7H4PQC3"/>